<dbReference type="SUPFAM" id="SSF53927">
    <property type="entry name" value="Cytidine deaminase-like"/>
    <property type="match status" value="1"/>
</dbReference>
<comment type="catalytic activity">
    <reaction evidence="12">
        <text>5-amino-6-(5-phospho-D-ribitylamino)uracil + NADP(+) = 5-amino-6-(5-phospho-D-ribosylamino)uracil + NADPH + H(+)</text>
        <dbReference type="Rhea" id="RHEA:17845"/>
        <dbReference type="ChEBI" id="CHEBI:15378"/>
        <dbReference type="ChEBI" id="CHEBI:57783"/>
        <dbReference type="ChEBI" id="CHEBI:58349"/>
        <dbReference type="ChEBI" id="CHEBI:58421"/>
        <dbReference type="ChEBI" id="CHEBI:58453"/>
        <dbReference type="EC" id="1.1.1.193"/>
    </reaction>
</comment>
<dbReference type="SUPFAM" id="SSF53597">
    <property type="entry name" value="Dihydrofolate reductase-like"/>
    <property type="match status" value="1"/>
</dbReference>
<keyword evidence="10 12" id="KW-0560">Oxidoreductase</keyword>
<dbReference type="PANTHER" id="PTHR38011">
    <property type="entry name" value="DIHYDROFOLATE REDUCTASE FAMILY PROTEIN (AFU_ORTHOLOGUE AFUA_8G06820)"/>
    <property type="match status" value="1"/>
</dbReference>
<feature type="binding site" evidence="14">
    <location>
        <position position="211"/>
    </location>
    <ligand>
        <name>NADP(+)</name>
        <dbReference type="ChEBI" id="CHEBI:58349"/>
    </ligand>
</feature>
<feature type="binding site" evidence="14">
    <location>
        <position position="222"/>
    </location>
    <ligand>
        <name>substrate</name>
    </ligand>
</feature>
<keyword evidence="9 12" id="KW-0521">NADP</keyword>
<dbReference type="GO" id="GO:0008835">
    <property type="term" value="F:diaminohydroxyphosphoribosylaminopyrimidine deaminase activity"/>
    <property type="evidence" value="ECO:0007669"/>
    <property type="project" value="UniProtKB-EC"/>
</dbReference>
<dbReference type="EMBL" id="BMGT01000003">
    <property type="protein sequence ID" value="GGG82672.1"/>
    <property type="molecule type" value="Genomic_DNA"/>
</dbReference>
<dbReference type="InterPro" id="IPR016193">
    <property type="entry name" value="Cytidine_deaminase-like"/>
</dbReference>
<evidence type="ECO:0000256" key="3">
    <source>
        <dbReference type="ARBA" id="ARBA00004910"/>
    </source>
</evidence>
<dbReference type="PIRSF" id="PIRSF006769">
    <property type="entry name" value="RibD"/>
    <property type="match status" value="1"/>
</dbReference>
<gene>
    <name evidence="17" type="ORF">GCM10011585_27880</name>
</gene>
<evidence type="ECO:0000256" key="9">
    <source>
        <dbReference type="ARBA" id="ARBA00022857"/>
    </source>
</evidence>
<dbReference type="RefSeq" id="WP_188554803.1">
    <property type="nucleotide sequence ID" value="NZ_BMGT01000003.1"/>
</dbReference>
<feature type="binding site" evidence="14">
    <location>
        <position position="199"/>
    </location>
    <ligand>
        <name>NADP(+)</name>
        <dbReference type="ChEBI" id="CHEBI:58349"/>
    </ligand>
</feature>
<dbReference type="Proteomes" id="UP000647241">
    <property type="component" value="Unassembled WGS sequence"/>
</dbReference>
<organism evidence="17 18">
    <name type="scientific">Edaphobacter dinghuensis</name>
    <dbReference type="NCBI Taxonomy" id="1560005"/>
    <lineage>
        <taxon>Bacteria</taxon>
        <taxon>Pseudomonadati</taxon>
        <taxon>Acidobacteriota</taxon>
        <taxon>Terriglobia</taxon>
        <taxon>Terriglobales</taxon>
        <taxon>Acidobacteriaceae</taxon>
        <taxon>Edaphobacter</taxon>
    </lineage>
</organism>
<comment type="catalytic activity">
    <reaction evidence="12">
        <text>2,5-diamino-6-hydroxy-4-(5-phosphoribosylamino)-pyrimidine + H2O + H(+) = 5-amino-6-(5-phospho-D-ribosylamino)uracil + NH4(+)</text>
        <dbReference type="Rhea" id="RHEA:21868"/>
        <dbReference type="ChEBI" id="CHEBI:15377"/>
        <dbReference type="ChEBI" id="CHEBI:15378"/>
        <dbReference type="ChEBI" id="CHEBI:28938"/>
        <dbReference type="ChEBI" id="CHEBI:58453"/>
        <dbReference type="ChEBI" id="CHEBI:58614"/>
        <dbReference type="EC" id="3.5.4.26"/>
    </reaction>
</comment>
<reference evidence="17" key="1">
    <citation type="journal article" date="2014" name="Int. J. Syst. Evol. Microbiol.">
        <title>Complete genome sequence of Corynebacterium casei LMG S-19264T (=DSM 44701T), isolated from a smear-ripened cheese.</title>
        <authorList>
            <consortium name="US DOE Joint Genome Institute (JGI-PGF)"/>
            <person name="Walter F."/>
            <person name="Albersmeier A."/>
            <person name="Kalinowski J."/>
            <person name="Ruckert C."/>
        </authorList>
    </citation>
    <scope>NUCLEOTIDE SEQUENCE</scope>
    <source>
        <strain evidence="17">CGMCC 1.12997</strain>
    </source>
</reference>
<feature type="binding site" evidence="14">
    <location>
        <position position="185"/>
    </location>
    <ligand>
        <name>NADP(+)</name>
        <dbReference type="ChEBI" id="CHEBI:58349"/>
    </ligand>
</feature>
<evidence type="ECO:0000256" key="7">
    <source>
        <dbReference type="ARBA" id="ARBA00022723"/>
    </source>
</evidence>
<dbReference type="InterPro" id="IPR004794">
    <property type="entry name" value="Eubact_RibD"/>
</dbReference>
<evidence type="ECO:0000313" key="18">
    <source>
        <dbReference type="Proteomes" id="UP000647241"/>
    </source>
</evidence>
<dbReference type="InterPro" id="IPR002125">
    <property type="entry name" value="CMP_dCMP_dom"/>
</dbReference>
<keyword evidence="8 12" id="KW-0862">Zinc</keyword>
<dbReference type="PROSITE" id="PS51747">
    <property type="entry name" value="CYT_DCMP_DEAMINASES_2"/>
    <property type="match status" value="1"/>
</dbReference>
<evidence type="ECO:0000313" key="17">
    <source>
        <dbReference type="EMBL" id="GGG82672.1"/>
    </source>
</evidence>
<evidence type="ECO:0000256" key="8">
    <source>
        <dbReference type="ARBA" id="ARBA00022833"/>
    </source>
</evidence>
<keyword evidence="12" id="KW-0378">Hydrolase</keyword>
<evidence type="ECO:0000256" key="13">
    <source>
        <dbReference type="PIRSR" id="PIRSR006769-1"/>
    </source>
</evidence>
<keyword evidence="11" id="KW-0511">Multifunctional enzyme</keyword>
<evidence type="ECO:0000256" key="11">
    <source>
        <dbReference type="ARBA" id="ARBA00023268"/>
    </source>
</evidence>
<feature type="binding site" evidence="14">
    <location>
        <position position="219"/>
    </location>
    <ligand>
        <name>substrate</name>
    </ligand>
</feature>
<feature type="binding site" evidence="14">
    <location>
        <position position="238"/>
    </location>
    <ligand>
        <name>NADP(+)</name>
        <dbReference type="ChEBI" id="CHEBI:58349"/>
    </ligand>
</feature>
<dbReference type="PANTHER" id="PTHR38011:SF7">
    <property type="entry name" value="2,5-DIAMINO-6-RIBOSYLAMINO-4(3H)-PYRIMIDINONE 5'-PHOSPHATE REDUCTASE"/>
    <property type="match status" value="1"/>
</dbReference>
<evidence type="ECO:0000256" key="15">
    <source>
        <dbReference type="PIRSR" id="PIRSR006769-3"/>
    </source>
</evidence>
<feature type="binding site" evidence="15">
    <location>
        <position position="94"/>
    </location>
    <ligand>
        <name>Zn(2+)</name>
        <dbReference type="ChEBI" id="CHEBI:29105"/>
        <note>catalytic</note>
    </ligand>
</feature>
<keyword evidence="6 12" id="KW-0686">Riboflavin biosynthesis</keyword>
<feature type="binding site" evidence="15">
    <location>
        <position position="85"/>
    </location>
    <ligand>
        <name>Zn(2+)</name>
        <dbReference type="ChEBI" id="CHEBI:29105"/>
        <note>catalytic</note>
    </ligand>
</feature>
<comment type="pathway">
    <text evidence="2 12">Cofactor biosynthesis; riboflavin biosynthesis; 5-amino-6-(D-ribitylamino)uracil from GTP: step 2/4.</text>
</comment>
<dbReference type="Gene3D" id="3.40.140.10">
    <property type="entry name" value="Cytidine Deaminase, domain 2"/>
    <property type="match status" value="1"/>
</dbReference>
<comment type="function">
    <text evidence="1 12">Converts 2,5-diamino-6-(ribosylamino)-4(3h)-pyrimidinone 5'-phosphate into 5-amino-6-(ribosylamino)-2,4(1h,3h)-pyrimidinedione 5'-phosphate.</text>
</comment>
<keyword evidence="18" id="KW-1185">Reference proteome</keyword>
<feature type="binding site" evidence="14">
    <location>
        <position position="215"/>
    </location>
    <ligand>
        <name>NADP(+)</name>
        <dbReference type="ChEBI" id="CHEBI:58349"/>
    </ligand>
</feature>
<protein>
    <recommendedName>
        <fullName evidence="12">Riboflavin biosynthesis protein RibD</fullName>
    </recommendedName>
    <domain>
        <recommendedName>
            <fullName evidence="12">Diaminohydroxyphosphoribosylaminopyrimidine deaminase</fullName>
            <shortName evidence="12">DRAP deaminase</shortName>
            <ecNumber evidence="12">3.5.4.26</ecNumber>
        </recommendedName>
        <alternativeName>
            <fullName evidence="12">Riboflavin-specific deaminase</fullName>
        </alternativeName>
    </domain>
    <domain>
        <recommendedName>
            <fullName evidence="12">5-amino-6-(5-phosphoribosylamino)uracil reductase</fullName>
            <ecNumber evidence="12">1.1.1.193</ecNumber>
        </recommendedName>
        <alternativeName>
            <fullName evidence="12">HTP reductase</fullName>
        </alternativeName>
    </domain>
</protein>
<feature type="binding site" evidence="14">
    <location>
        <position position="164"/>
    </location>
    <ligand>
        <name>NADP(+)</name>
        <dbReference type="ChEBI" id="CHEBI:58349"/>
    </ligand>
</feature>
<evidence type="ECO:0000256" key="5">
    <source>
        <dbReference type="ARBA" id="ARBA00007417"/>
    </source>
</evidence>
<dbReference type="AlphaFoldDB" id="A0A917HL44"/>
<reference evidence="17" key="2">
    <citation type="submission" date="2020-09" db="EMBL/GenBank/DDBJ databases">
        <authorList>
            <person name="Sun Q."/>
            <person name="Zhou Y."/>
        </authorList>
    </citation>
    <scope>NUCLEOTIDE SEQUENCE</scope>
    <source>
        <strain evidence="17">CGMCC 1.12997</strain>
    </source>
</reference>
<evidence type="ECO:0000256" key="4">
    <source>
        <dbReference type="ARBA" id="ARBA00005259"/>
    </source>
</evidence>
<comment type="similarity">
    <text evidence="5 12">In the C-terminal section; belongs to the HTP reductase family.</text>
</comment>
<evidence type="ECO:0000256" key="14">
    <source>
        <dbReference type="PIRSR" id="PIRSR006769-2"/>
    </source>
</evidence>
<sequence>MTTLPNTEKGEAFMQRAIALARETVALASPNPQVGCVLVKGGEIIGEGTHLYANRDHAEIVALKQARERGIDVTGATAYVTLEPCSHHGRTGPCADALVAARIARAVVATEDPNPQVSGQGIAKLRASGIEVTLGILQQPARDLNDAFAHFIQNHRPFVTLKTALSVDGYLAPAPQTRTPNQPHWLTGPAARAEVQRLRHVSDAILTGIGTVLADDPALTDRTNQPRRRPLLRVILDTHLRTPLNSQLIRTANHDLLIFTAATASSEKIEALRKAGAEVEAIPEEDTQLRLTAVLKALAERQILSLLLEAGSHLNGAFLRQNLVDKAILFYSETELGSQSLPFAEGIASPYLFQQSLHRTTRTSFDTDACITGYLHDPWPATNH</sequence>
<evidence type="ECO:0000256" key="6">
    <source>
        <dbReference type="ARBA" id="ARBA00022619"/>
    </source>
</evidence>
<evidence type="ECO:0000256" key="1">
    <source>
        <dbReference type="ARBA" id="ARBA00002151"/>
    </source>
</evidence>
<feature type="binding site" evidence="14">
    <location>
        <position position="309"/>
    </location>
    <ligand>
        <name>substrate</name>
    </ligand>
</feature>
<dbReference type="GO" id="GO:0009231">
    <property type="term" value="P:riboflavin biosynthetic process"/>
    <property type="evidence" value="ECO:0007669"/>
    <property type="project" value="UniProtKB-KW"/>
</dbReference>
<dbReference type="Gene3D" id="3.40.430.10">
    <property type="entry name" value="Dihydrofolate Reductase, subunit A"/>
    <property type="match status" value="1"/>
</dbReference>
<dbReference type="CDD" id="cd01284">
    <property type="entry name" value="Riboflavin_deaminase-reductase"/>
    <property type="match status" value="1"/>
</dbReference>
<comment type="pathway">
    <text evidence="3 12">Cofactor biosynthesis; riboflavin biosynthesis; 5-amino-6-(D-ribitylamino)uracil from GTP: step 3/4.</text>
</comment>
<dbReference type="InterPro" id="IPR024072">
    <property type="entry name" value="DHFR-like_dom_sf"/>
</dbReference>
<feature type="binding site" evidence="15">
    <location>
        <position position="57"/>
    </location>
    <ligand>
        <name>Zn(2+)</name>
        <dbReference type="ChEBI" id="CHEBI:29105"/>
        <note>catalytic</note>
    </ligand>
</feature>
<dbReference type="InterPro" id="IPR016192">
    <property type="entry name" value="APOBEC/CMP_deaminase_Zn-bd"/>
</dbReference>
<comment type="cofactor">
    <cofactor evidence="12 15">
        <name>Zn(2+)</name>
        <dbReference type="ChEBI" id="CHEBI:29105"/>
    </cofactor>
    <text evidence="12 15">Binds 1 zinc ion.</text>
</comment>
<evidence type="ECO:0000259" key="16">
    <source>
        <dbReference type="PROSITE" id="PS51747"/>
    </source>
</evidence>
<proteinExistence type="inferred from homology"/>
<dbReference type="EC" id="1.1.1.193" evidence="12"/>
<dbReference type="GO" id="GO:0008703">
    <property type="term" value="F:5-amino-6-(5-phosphoribosylamino)uracil reductase activity"/>
    <property type="evidence" value="ECO:0007669"/>
    <property type="project" value="UniProtKB-EC"/>
</dbReference>
<dbReference type="Pfam" id="PF01872">
    <property type="entry name" value="RibD_C"/>
    <property type="match status" value="1"/>
</dbReference>
<feature type="domain" description="CMP/dCMP-type deaminase" evidence="16">
    <location>
        <begin position="8"/>
        <end position="133"/>
    </location>
</feature>
<feature type="active site" description="Proton donor" evidence="13">
    <location>
        <position position="59"/>
    </location>
</feature>
<dbReference type="InterPro" id="IPR002734">
    <property type="entry name" value="RibDG_C"/>
</dbReference>
<name>A0A917HL44_9BACT</name>
<dbReference type="NCBIfam" id="TIGR00326">
    <property type="entry name" value="eubact_ribD"/>
    <property type="match status" value="1"/>
</dbReference>
<feature type="binding site" evidence="14">
    <location>
        <begin position="311"/>
        <end position="317"/>
    </location>
    <ligand>
        <name>NADP(+)</name>
        <dbReference type="ChEBI" id="CHEBI:58349"/>
    </ligand>
</feature>
<evidence type="ECO:0000256" key="2">
    <source>
        <dbReference type="ARBA" id="ARBA00004882"/>
    </source>
</evidence>
<accession>A0A917HL44</accession>
<evidence type="ECO:0000256" key="12">
    <source>
        <dbReference type="PIRNR" id="PIRNR006769"/>
    </source>
</evidence>
<keyword evidence="7 12" id="KW-0479">Metal-binding</keyword>
<comment type="caution">
    <text evidence="17">The sequence shown here is derived from an EMBL/GenBank/DDBJ whole genome shotgun (WGS) entry which is preliminary data.</text>
</comment>
<comment type="similarity">
    <text evidence="4 12">In the N-terminal section; belongs to the cytidine and deoxycytidylate deaminase family.</text>
</comment>
<evidence type="ECO:0000256" key="10">
    <source>
        <dbReference type="ARBA" id="ARBA00023002"/>
    </source>
</evidence>
<dbReference type="PROSITE" id="PS00903">
    <property type="entry name" value="CYT_DCMP_DEAMINASES_1"/>
    <property type="match status" value="1"/>
</dbReference>
<dbReference type="GO" id="GO:0008270">
    <property type="term" value="F:zinc ion binding"/>
    <property type="evidence" value="ECO:0007669"/>
    <property type="project" value="InterPro"/>
</dbReference>
<dbReference type="InterPro" id="IPR050765">
    <property type="entry name" value="Riboflavin_Biosynth_HTPR"/>
</dbReference>
<dbReference type="Pfam" id="PF00383">
    <property type="entry name" value="dCMP_cyt_deam_1"/>
    <property type="match status" value="1"/>
</dbReference>
<dbReference type="EC" id="3.5.4.26" evidence="12"/>